<dbReference type="AlphaFoldDB" id="A0A345UGS4"/>
<name>A0A345UGS4_9BACT</name>
<evidence type="ECO:0000259" key="1">
    <source>
        <dbReference type="Pfam" id="PF13657"/>
    </source>
</evidence>
<keyword evidence="3" id="KW-1185">Reference proteome</keyword>
<dbReference type="RefSeq" id="WP_205730341.1">
    <property type="nucleotide sequence ID" value="NZ_CP027806.1"/>
</dbReference>
<evidence type="ECO:0000313" key="2">
    <source>
        <dbReference type="EMBL" id="AXI99675.1"/>
    </source>
</evidence>
<dbReference type="NCBIfam" id="TIGR03071">
    <property type="entry name" value="couple_hipA"/>
    <property type="match status" value="1"/>
</dbReference>
<reference evidence="2 3" key="1">
    <citation type="submission" date="2018-03" db="EMBL/GenBank/DDBJ databases">
        <title>Phenotypic and genomic properties of Cyclonatronum proteinivorum gen. nov., sp. nov., a haloalkaliphilic bacteroidete from soda lakes possessing Na+-translocating rhodopsin.</title>
        <authorList>
            <person name="Toshchakov S.V."/>
            <person name="Korzhenkov A."/>
            <person name="Samarov N.I."/>
            <person name="Kublanov I.V."/>
            <person name="Muntyan M.S."/>
            <person name="Sorokin D.Y."/>
        </authorList>
    </citation>
    <scope>NUCLEOTIDE SEQUENCE [LARGE SCALE GENOMIC DNA]</scope>
    <source>
        <strain evidence="2 3">Omega</strain>
    </source>
</reference>
<dbReference type="Pfam" id="PF13657">
    <property type="entry name" value="Couple_hipA"/>
    <property type="match status" value="1"/>
</dbReference>
<dbReference type="GO" id="GO:0016301">
    <property type="term" value="F:kinase activity"/>
    <property type="evidence" value="ECO:0007669"/>
    <property type="project" value="UniProtKB-KW"/>
</dbReference>
<keyword evidence="2" id="KW-0418">Kinase</keyword>
<proteinExistence type="predicted"/>
<dbReference type="Proteomes" id="UP000254808">
    <property type="component" value="Chromosome"/>
</dbReference>
<gene>
    <name evidence="2" type="ORF">CYPRO_0388</name>
</gene>
<evidence type="ECO:0000313" key="3">
    <source>
        <dbReference type="Proteomes" id="UP000254808"/>
    </source>
</evidence>
<dbReference type="KEGG" id="cprv:CYPRO_0388"/>
<organism evidence="2 3">
    <name type="scientific">Cyclonatronum proteinivorum</name>
    <dbReference type="NCBI Taxonomy" id="1457365"/>
    <lineage>
        <taxon>Bacteria</taxon>
        <taxon>Pseudomonadati</taxon>
        <taxon>Balneolota</taxon>
        <taxon>Balneolia</taxon>
        <taxon>Balneolales</taxon>
        <taxon>Cyclonatronaceae</taxon>
        <taxon>Cyclonatronum</taxon>
    </lineage>
</organism>
<dbReference type="EMBL" id="CP027806">
    <property type="protein sequence ID" value="AXI99675.1"/>
    <property type="molecule type" value="Genomic_DNA"/>
</dbReference>
<dbReference type="InterPro" id="IPR017508">
    <property type="entry name" value="HipA_N1"/>
</dbReference>
<feature type="domain" description="HipA N-terminal subdomain 1" evidence="1">
    <location>
        <begin position="9"/>
        <end position="106"/>
    </location>
</feature>
<protein>
    <submittedName>
        <fullName evidence="2">Serine/threonine-protein kinase HipA</fullName>
    </submittedName>
</protein>
<keyword evidence="2" id="KW-0808">Transferase</keyword>
<accession>A0A345UGS4</accession>
<sequence length="119" mass="14101">MSKIQSAVVYWNGEAAGLLTRHHRRHYVFEYFEEWFTNPEKPAVSLTLPKTKRRWEADHLFPFFFNMLSEGFNKRVQCRFFRIDENDFFTHLVKTAGYDTAGAVTIRPADESEQLYADD</sequence>